<comment type="caution">
    <text evidence="2">The sequence shown here is derived from an EMBL/GenBank/DDBJ whole genome shotgun (WGS) entry which is preliminary data.</text>
</comment>
<dbReference type="NCBIfam" id="TIGR00305">
    <property type="entry name" value="putative toxin-antitoxin system toxin component, PIN family"/>
    <property type="match status" value="1"/>
</dbReference>
<dbReference type="SUPFAM" id="SSF88723">
    <property type="entry name" value="PIN domain-like"/>
    <property type="match status" value="1"/>
</dbReference>
<dbReference type="Pfam" id="PF13470">
    <property type="entry name" value="PIN_3"/>
    <property type="match status" value="1"/>
</dbReference>
<evidence type="ECO:0000259" key="1">
    <source>
        <dbReference type="SMART" id="SM00670"/>
    </source>
</evidence>
<organism evidence="2 3">
    <name type="scientific">Candidatus Iainarchaeum sp</name>
    <dbReference type="NCBI Taxonomy" id="3101447"/>
    <lineage>
        <taxon>Archaea</taxon>
        <taxon>Candidatus Iainarchaeota</taxon>
        <taxon>Candidatus Iainarchaeia</taxon>
        <taxon>Candidatus Iainarchaeales</taxon>
        <taxon>Candidatus Iainarchaeaceae</taxon>
        <taxon>Candidatus Iainarchaeum</taxon>
    </lineage>
</organism>
<evidence type="ECO:0000313" key="3">
    <source>
        <dbReference type="Proteomes" id="UP000675968"/>
    </source>
</evidence>
<gene>
    <name evidence="2" type="ORF">J4215_04020</name>
</gene>
<dbReference type="InterPro" id="IPR029060">
    <property type="entry name" value="PIN-like_dom_sf"/>
</dbReference>
<dbReference type="InterPro" id="IPR002850">
    <property type="entry name" value="PIN_toxin-like"/>
</dbReference>
<dbReference type="InterPro" id="IPR002716">
    <property type="entry name" value="PIN_dom"/>
</dbReference>
<feature type="domain" description="PIN" evidence="1">
    <location>
        <begin position="1"/>
        <end position="112"/>
    </location>
</feature>
<evidence type="ECO:0000313" key="2">
    <source>
        <dbReference type="EMBL" id="MBS3061723.1"/>
    </source>
</evidence>
<dbReference type="Gene3D" id="3.40.50.1010">
    <property type="entry name" value="5'-nuclease"/>
    <property type="match status" value="1"/>
</dbReference>
<accession>A0A8T4L355</accession>
<dbReference type="EMBL" id="JAGVWC010000010">
    <property type="protein sequence ID" value="MBS3061723.1"/>
    <property type="molecule type" value="Genomic_DNA"/>
</dbReference>
<dbReference type="SMART" id="SM00670">
    <property type="entry name" value="PINc"/>
    <property type="match status" value="1"/>
</dbReference>
<name>A0A8T4L355_9ARCH</name>
<reference evidence="2" key="2">
    <citation type="submission" date="2021-05" db="EMBL/GenBank/DDBJ databases">
        <title>Protein family content uncovers lineage relationships and bacterial pathway maintenance mechanisms in DPANN archaea.</title>
        <authorList>
            <person name="Castelle C.J."/>
            <person name="Meheust R."/>
            <person name="Jaffe A.L."/>
            <person name="Seitz K."/>
            <person name="Gong X."/>
            <person name="Baker B.J."/>
            <person name="Banfield J.F."/>
        </authorList>
    </citation>
    <scope>NUCLEOTIDE SEQUENCE</scope>
    <source>
        <strain evidence="2">RIFCSPLOWO2_01_FULL_AR10_48_17</strain>
    </source>
</reference>
<dbReference type="PANTHER" id="PTHR34610:SF3">
    <property type="entry name" value="SSL7007 PROTEIN"/>
    <property type="match status" value="1"/>
</dbReference>
<protein>
    <submittedName>
        <fullName evidence="2">Putative toxin-antitoxin system toxin component, PIN family</fullName>
    </submittedName>
</protein>
<reference evidence="2" key="1">
    <citation type="submission" date="2021-03" db="EMBL/GenBank/DDBJ databases">
        <authorList>
            <person name="Jaffe A."/>
        </authorList>
    </citation>
    <scope>NUCLEOTIDE SEQUENCE</scope>
    <source>
        <strain evidence="2">RIFCSPLOWO2_01_FULL_AR10_48_17</strain>
    </source>
</reference>
<dbReference type="PANTHER" id="PTHR34610">
    <property type="entry name" value="SSL7007 PROTEIN"/>
    <property type="match status" value="1"/>
</dbReference>
<sequence>MAVVLDTNVLISATFWPGASNHITLLAIEQKIRCFTSPEIMDEYSFILDRDFKQTKSEIEAKVSKVLSFHEVVNPGRRLEIVKDDPADNKIIEAALEAHADFIVTGDKHLLKIGEYNRIRIVTPKNFLDEITNLL</sequence>
<dbReference type="Proteomes" id="UP000675968">
    <property type="component" value="Unassembled WGS sequence"/>
</dbReference>
<proteinExistence type="predicted"/>
<dbReference type="AlphaFoldDB" id="A0A8T4L355"/>